<keyword evidence="1" id="KW-0378">Hydrolase</keyword>
<dbReference type="EMBL" id="LXQA010076053">
    <property type="protein sequence ID" value="MCI10390.1"/>
    <property type="molecule type" value="Genomic_DNA"/>
</dbReference>
<feature type="non-terminal residue" evidence="1">
    <location>
        <position position="1"/>
    </location>
</feature>
<dbReference type="PANTHER" id="PTHR35317">
    <property type="entry name" value="OS04G0629600 PROTEIN"/>
    <property type="match status" value="1"/>
</dbReference>
<dbReference type="Proteomes" id="UP000265520">
    <property type="component" value="Unassembled WGS sequence"/>
</dbReference>
<comment type="caution">
    <text evidence="1">The sequence shown here is derived from an EMBL/GenBank/DDBJ whole genome shotgun (WGS) entry which is preliminary data.</text>
</comment>
<organism evidence="1 2">
    <name type="scientific">Trifolium medium</name>
    <dbReference type="NCBI Taxonomy" id="97028"/>
    <lineage>
        <taxon>Eukaryota</taxon>
        <taxon>Viridiplantae</taxon>
        <taxon>Streptophyta</taxon>
        <taxon>Embryophyta</taxon>
        <taxon>Tracheophyta</taxon>
        <taxon>Spermatophyta</taxon>
        <taxon>Magnoliopsida</taxon>
        <taxon>eudicotyledons</taxon>
        <taxon>Gunneridae</taxon>
        <taxon>Pentapetalae</taxon>
        <taxon>rosids</taxon>
        <taxon>fabids</taxon>
        <taxon>Fabales</taxon>
        <taxon>Fabaceae</taxon>
        <taxon>Papilionoideae</taxon>
        <taxon>50 kb inversion clade</taxon>
        <taxon>NPAAA clade</taxon>
        <taxon>Hologalegina</taxon>
        <taxon>IRL clade</taxon>
        <taxon>Trifolieae</taxon>
        <taxon>Trifolium</taxon>
    </lineage>
</organism>
<keyword evidence="1" id="KW-0645">Protease</keyword>
<keyword evidence="2" id="KW-1185">Reference proteome</keyword>
<dbReference type="GO" id="GO:0008233">
    <property type="term" value="F:peptidase activity"/>
    <property type="evidence" value="ECO:0007669"/>
    <property type="project" value="UniProtKB-KW"/>
</dbReference>
<dbReference type="PANTHER" id="PTHR35317:SF35">
    <property type="entry name" value="DUF4219 DOMAIN-CONTAINING PROTEIN"/>
    <property type="match status" value="1"/>
</dbReference>
<proteinExistence type="predicted"/>
<feature type="non-terminal residue" evidence="1">
    <location>
        <position position="176"/>
    </location>
</feature>
<evidence type="ECO:0000313" key="1">
    <source>
        <dbReference type="EMBL" id="MCI10390.1"/>
    </source>
</evidence>
<dbReference type="Pfam" id="PF14223">
    <property type="entry name" value="Retrotran_gag_2"/>
    <property type="match status" value="1"/>
</dbReference>
<name>A0A392PFY7_9FABA</name>
<protein>
    <submittedName>
        <fullName evidence="1">Gag-protease polyprotein</fullName>
    </submittedName>
</protein>
<sequence>PPLLDGDNYDYWKSRMIAFIKSIDSRTWKAVLKGWSHPVIVDKEGKSTLELKAEEDWSKEEDEQALGNSKALNVLFNAVDINMFKLIKKCTVAKEAWEILRVFNEGTKKVKMAKLQLLTTKFENLRMKDDEGIQEFHMNIMDIANSSESLGEKMSEEKLVRKILRSLPKRFDMKVT</sequence>
<dbReference type="GO" id="GO:0006508">
    <property type="term" value="P:proteolysis"/>
    <property type="evidence" value="ECO:0007669"/>
    <property type="project" value="UniProtKB-KW"/>
</dbReference>
<reference evidence="1 2" key="1">
    <citation type="journal article" date="2018" name="Front. Plant Sci.">
        <title>Red Clover (Trifolium pratense) and Zigzag Clover (T. medium) - A Picture of Genomic Similarities and Differences.</title>
        <authorList>
            <person name="Dluhosova J."/>
            <person name="Istvanek J."/>
            <person name="Nedelnik J."/>
            <person name="Repkova J."/>
        </authorList>
    </citation>
    <scope>NUCLEOTIDE SEQUENCE [LARGE SCALE GENOMIC DNA]</scope>
    <source>
        <strain evidence="2">cv. 10/8</strain>
        <tissue evidence="1">Leaf</tissue>
    </source>
</reference>
<dbReference type="AlphaFoldDB" id="A0A392PFY7"/>
<evidence type="ECO:0000313" key="2">
    <source>
        <dbReference type="Proteomes" id="UP000265520"/>
    </source>
</evidence>
<accession>A0A392PFY7</accession>